<keyword evidence="12" id="KW-1185">Reference proteome</keyword>
<evidence type="ECO:0000313" key="11">
    <source>
        <dbReference type="EMBL" id="TKW52125.1"/>
    </source>
</evidence>
<gene>
    <name evidence="11" type="primary">FET3</name>
    <name evidence="11" type="ORF">CTA1_11799</name>
</gene>
<dbReference type="InterPro" id="IPR002355">
    <property type="entry name" value="Cu_oxidase_Cu_BS"/>
</dbReference>
<protein>
    <submittedName>
        <fullName evidence="11">Iron transport multicopper oxidase FET3</fullName>
    </submittedName>
</protein>
<dbReference type="CDD" id="cd13877">
    <property type="entry name" value="CuRO_2_Fet3p_like"/>
    <property type="match status" value="1"/>
</dbReference>
<dbReference type="InterPro" id="IPR044130">
    <property type="entry name" value="CuRO_2_Fet3-like"/>
</dbReference>
<dbReference type="InterPro" id="IPR011707">
    <property type="entry name" value="Cu-oxidase-like_N"/>
</dbReference>
<dbReference type="PROSITE" id="PS00080">
    <property type="entry name" value="MULTICOPPER_OXIDASE2"/>
    <property type="match status" value="1"/>
</dbReference>
<dbReference type="CDD" id="cd13851">
    <property type="entry name" value="CuRO_1_Fet3p"/>
    <property type="match status" value="1"/>
</dbReference>
<dbReference type="AlphaFoldDB" id="A0A4U6X9K0"/>
<dbReference type="Pfam" id="PF07731">
    <property type="entry name" value="Cu-oxidase_2"/>
    <property type="match status" value="1"/>
</dbReference>
<dbReference type="SUPFAM" id="SSF49503">
    <property type="entry name" value="Cupredoxins"/>
    <property type="match status" value="3"/>
</dbReference>
<evidence type="ECO:0000256" key="3">
    <source>
        <dbReference type="ARBA" id="ARBA00022729"/>
    </source>
</evidence>
<evidence type="ECO:0000256" key="4">
    <source>
        <dbReference type="ARBA" id="ARBA00023002"/>
    </source>
</evidence>
<dbReference type="GO" id="GO:0033573">
    <property type="term" value="C:high-affinity iron permease complex"/>
    <property type="evidence" value="ECO:0007669"/>
    <property type="project" value="TreeGrafter"/>
</dbReference>
<comment type="caution">
    <text evidence="11">The sequence shown here is derived from an EMBL/GenBank/DDBJ whole genome shotgun (WGS) entry which is preliminary data.</text>
</comment>
<reference evidence="11 12" key="1">
    <citation type="journal article" date="2019" name="PLoS ONE">
        <title>Comparative genome analysis indicates high evolutionary potential of pathogenicity genes in Colletotrichum tanaceti.</title>
        <authorList>
            <person name="Lelwala R.V."/>
            <person name="Korhonen P.K."/>
            <person name="Young N.D."/>
            <person name="Scott J.B."/>
            <person name="Ades P.A."/>
            <person name="Gasser R.B."/>
            <person name="Taylor P.W.J."/>
        </authorList>
    </citation>
    <scope>NUCLEOTIDE SEQUENCE [LARGE SCALE GENOMIC DNA]</scope>
    <source>
        <strain evidence="11">BRIP57314</strain>
    </source>
</reference>
<dbReference type="InterPro" id="IPR001117">
    <property type="entry name" value="Cu-oxidase_2nd"/>
</dbReference>
<dbReference type="GO" id="GO:0010106">
    <property type="term" value="P:cellular response to iron ion starvation"/>
    <property type="evidence" value="ECO:0007669"/>
    <property type="project" value="TreeGrafter"/>
</dbReference>
<evidence type="ECO:0000256" key="5">
    <source>
        <dbReference type="ARBA" id="ARBA00023008"/>
    </source>
</evidence>
<dbReference type="PROSITE" id="PS00079">
    <property type="entry name" value="MULTICOPPER_OXIDASE1"/>
    <property type="match status" value="2"/>
</dbReference>
<keyword evidence="4" id="KW-0560">Oxidoreductase</keyword>
<comment type="similarity">
    <text evidence="1">Belongs to the multicopper oxidase family.</text>
</comment>
<feature type="domain" description="Plastocyanin-like" evidence="10">
    <location>
        <begin position="25"/>
        <end position="140"/>
    </location>
</feature>
<evidence type="ECO:0000256" key="7">
    <source>
        <dbReference type="SAM" id="SignalP"/>
    </source>
</evidence>
<dbReference type="InterPro" id="IPR033138">
    <property type="entry name" value="Cu_oxidase_CS"/>
</dbReference>
<evidence type="ECO:0000256" key="6">
    <source>
        <dbReference type="ARBA" id="ARBA00023180"/>
    </source>
</evidence>
<dbReference type="Gene3D" id="2.60.40.420">
    <property type="entry name" value="Cupredoxins - blue copper proteins"/>
    <property type="match status" value="3"/>
</dbReference>
<keyword evidence="6" id="KW-0325">Glycoprotein</keyword>
<dbReference type="Pfam" id="PF07732">
    <property type="entry name" value="Cu-oxidase_3"/>
    <property type="match status" value="1"/>
</dbReference>
<proteinExistence type="inferred from homology"/>
<keyword evidence="3 7" id="KW-0732">Signal</keyword>
<feature type="domain" description="Plastocyanin-like" evidence="9">
    <location>
        <begin position="358"/>
        <end position="491"/>
    </location>
</feature>
<dbReference type="PANTHER" id="PTHR11709:SF361">
    <property type="entry name" value="IRON TRANSPORT MULTICOPPER OXIDASE FET3"/>
    <property type="match status" value="1"/>
</dbReference>
<evidence type="ECO:0000259" key="10">
    <source>
        <dbReference type="Pfam" id="PF07732"/>
    </source>
</evidence>
<sequence length="653" mass="70372">MLASLITLAWANVALAATVTLNWEATWVNAAPLGISRPVIGINGQWPCPKIEANVGDTIVVNLVNRLGNQTTGIHFHGMNQVNTNSMDGPSMVTQCPLPPDMSITYTFTADQGGTFWWHSHNMGQYPDGMRGPLIIHDPKDPYAGKYDEEYILSMSDWYNEQAIPLMQRMLLPTNVHFTPPVPNGLVVNDGAGANFKFEKGKTYRIRMINYAALASFMVHFDSHDMSVIMSDSAYVKQKPAYMLRLGPAQRYDILVKCTNRDNRNYGFLIAGDINRDFTSGQFPLIWPFNYTGQLVMFPDKPFGTDVVREWRPSDEALFEPFNDAPILPNATKTFQFDWDFCIDKSNIPRACVNGSPYVDQKVPALYTVATTGENNTNPLVYGAIHPFVVEYGDIVDIVVNNREAAIHPFHLHGHQFQVVRLAASGSGDWPGVQSAQLIQKPSRRDTVTVMGSSHAVIRFEATNPGVYLFHCHIEWHVEMGLTATIIEAPERLRNLVIPEDHKAACLAQGIPTAGNAAGNIEDPLDQKGMFFEPPSTYFGAAFNPPAAPAAVSPAPVAASAVPPVAAPAAPVAAPAAPVAAPAAPVAAPAAPVAAPAVPVAASPIPVAVPVAASPIPVAVPVAASPILVAVPVAASPIPPAARLRSRVVGNRF</sequence>
<feature type="chain" id="PRO_5020461990" evidence="7">
    <location>
        <begin position="17"/>
        <end position="653"/>
    </location>
</feature>
<accession>A0A4U6X9K0</accession>
<evidence type="ECO:0000256" key="2">
    <source>
        <dbReference type="ARBA" id="ARBA00022723"/>
    </source>
</evidence>
<dbReference type="InterPro" id="IPR045087">
    <property type="entry name" value="Cu-oxidase_fam"/>
</dbReference>
<dbReference type="Pfam" id="PF00394">
    <property type="entry name" value="Cu-oxidase"/>
    <property type="match status" value="1"/>
</dbReference>
<name>A0A4U6X9K0_9PEZI</name>
<dbReference type="GO" id="GO:0004322">
    <property type="term" value="F:ferroxidase activity"/>
    <property type="evidence" value="ECO:0007669"/>
    <property type="project" value="TreeGrafter"/>
</dbReference>
<dbReference type="GO" id="GO:0005507">
    <property type="term" value="F:copper ion binding"/>
    <property type="evidence" value="ECO:0007669"/>
    <property type="project" value="InterPro"/>
</dbReference>
<feature type="signal peptide" evidence="7">
    <location>
        <begin position="1"/>
        <end position="16"/>
    </location>
</feature>
<evidence type="ECO:0000256" key="1">
    <source>
        <dbReference type="ARBA" id="ARBA00010609"/>
    </source>
</evidence>
<dbReference type="Proteomes" id="UP000310108">
    <property type="component" value="Unassembled WGS sequence"/>
</dbReference>
<evidence type="ECO:0000259" key="9">
    <source>
        <dbReference type="Pfam" id="PF07731"/>
    </source>
</evidence>
<organism evidence="11 12">
    <name type="scientific">Colletotrichum tanaceti</name>
    <dbReference type="NCBI Taxonomy" id="1306861"/>
    <lineage>
        <taxon>Eukaryota</taxon>
        <taxon>Fungi</taxon>
        <taxon>Dikarya</taxon>
        <taxon>Ascomycota</taxon>
        <taxon>Pezizomycotina</taxon>
        <taxon>Sordariomycetes</taxon>
        <taxon>Hypocreomycetidae</taxon>
        <taxon>Glomerellales</taxon>
        <taxon>Glomerellaceae</taxon>
        <taxon>Colletotrichum</taxon>
        <taxon>Colletotrichum destructivum species complex</taxon>
    </lineage>
</organism>
<dbReference type="PANTHER" id="PTHR11709">
    <property type="entry name" value="MULTI-COPPER OXIDASE"/>
    <property type="match status" value="1"/>
</dbReference>
<dbReference type="EMBL" id="PJEX01000260">
    <property type="protein sequence ID" value="TKW52125.1"/>
    <property type="molecule type" value="Genomic_DNA"/>
</dbReference>
<dbReference type="STRING" id="1306861.A0A4U6X9K0"/>
<keyword evidence="2" id="KW-0479">Metal-binding</keyword>
<keyword evidence="5" id="KW-0186">Copper</keyword>
<dbReference type="InterPro" id="IPR011706">
    <property type="entry name" value="Cu-oxidase_C"/>
</dbReference>
<evidence type="ECO:0000259" key="8">
    <source>
        <dbReference type="Pfam" id="PF00394"/>
    </source>
</evidence>
<evidence type="ECO:0000313" key="12">
    <source>
        <dbReference type="Proteomes" id="UP000310108"/>
    </source>
</evidence>
<dbReference type="GO" id="GO:0033215">
    <property type="term" value="P:reductive iron assimilation"/>
    <property type="evidence" value="ECO:0007669"/>
    <property type="project" value="TreeGrafter"/>
</dbReference>
<feature type="domain" description="Plastocyanin-like" evidence="8">
    <location>
        <begin position="149"/>
        <end position="270"/>
    </location>
</feature>
<dbReference type="InterPro" id="IPR008972">
    <property type="entry name" value="Cupredoxin"/>
</dbReference>